<reference evidence="2 3" key="1">
    <citation type="submission" date="2021-10" db="EMBL/GenBank/DDBJ databases">
        <title>Anaerobic single-cell dispensing facilitates the cultivation of human gut bacteria.</title>
        <authorList>
            <person name="Afrizal A."/>
        </authorList>
    </citation>
    <scope>NUCLEOTIDE SEQUENCE [LARGE SCALE GENOMIC DNA]</scope>
    <source>
        <strain evidence="2 3">CLA-AA-H277</strain>
    </source>
</reference>
<gene>
    <name evidence="2" type="ORF">LKD71_10370</name>
</gene>
<evidence type="ECO:0000259" key="1">
    <source>
        <dbReference type="Pfam" id="PF02769"/>
    </source>
</evidence>
<dbReference type="SUPFAM" id="SSF56042">
    <property type="entry name" value="PurM C-terminal domain-like"/>
    <property type="match status" value="1"/>
</dbReference>
<evidence type="ECO:0000313" key="2">
    <source>
        <dbReference type="EMBL" id="MCC2190206.1"/>
    </source>
</evidence>
<dbReference type="Gene3D" id="3.90.650.10">
    <property type="entry name" value="PurM-like C-terminal domain"/>
    <property type="match status" value="1"/>
</dbReference>
<organism evidence="2 3">
    <name type="scientific">Fusicatenibacter faecihominis</name>
    <dbReference type="NCBI Taxonomy" id="2881276"/>
    <lineage>
        <taxon>Bacteria</taxon>
        <taxon>Bacillati</taxon>
        <taxon>Bacillota</taxon>
        <taxon>Clostridia</taxon>
        <taxon>Lachnospirales</taxon>
        <taxon>Lachnospiraceae</taxon>
        <taxon>Fusicatenibacter</taxon>
    </lineage>
</organism>
<comment type="caution">
    <text evidence="2">The sequence shown here is derived from an EMBL/GenBank/DDBJ whole genome shotgun (WGS) entry which is preliminary data.</text>
</comment>
<proteinExistence type="predicted"/>
<dbReference type="InterPro" id="IPR010918">
    <property type="entry name" value="PurM-like_C_dom"/>
</dbReference>
<feature type="domain" description="PurM-like C-terminal" evidence="1">
    <location>
        <begin position="11"/>
        <end position="169"/>
    </location>
</feature>
<protein>
    <recommendedName>
        <fullName evidence="1">PurM-like C-terminal domain-containing protein</fullName>
    </recommendedName>
</protein>
<dbReference type="AlphaFoldDB" id="A0AAE3DSY3"/>
<dbReference type="RefSeq" id="WP_227615382.1">
    <property type="nucleotide sequence ID" value="NZ_JAJEPR010000016.1"/>
</dbReference>
<dbReference type="GO" id="GO:0051604">
    <property type="term" value="P:protein maturation"/>
    <property type="evidence" value="ECO:0007669"/>
    <property type="project" value="TreeGrafter"/>
</dbReference>
<sequence>MVTDGSSRLKPGMELVLTRWIALSGTAKLAEEKEAELLKRFPETLVREARHFSELENTEETLKLAKEVGTDPKTGEDENEYYPLGEGGILKALWEIADRAGLGLSAELRKLPIRQETIEITELFDIDPYRMDSKGAVLIGTFHGMELTERLNRAGIPAAVIGRVSKGPERILYNQEIKRYIEKSVKKEKEA</sequence>
<dbReference type="InterPro" id="IPR036676">
    <property type="entry name" value="PurM-like_C_sf"/>
</dbReference>
<accession>A0AAE3DSY3</accession>
<dbReference type="Pfam" id="PF02769">
    <property type="entry name" value="AIRS_C"/>
    <property type="match status" value="1"/>
</dbReference>
<keyword evidence="3" id="KW-1185">Reference proteome</keyword>
<evidence type="ECO:0000313" key="3">
    <source>
        <dbReference type="Proteomes" id="UP001197875"/>
    </source>
</evidence>
<dbReference type="PANTHER" id="PTHR30303">
    <property type="entry name" value="HYDROGENASE ISOENZYMES FORMATION PROTEIN HYPE"/>
    <property type="match status" value="1"/>
</dbReference>
<dbReference type="EMBL" id="JAJEPR010000016">
    <property type="protein sequence ID" value="MCC2190206.1"/>
    <property type="molecule type" value="Genomic_DNA"/>
</dbReference>
<dbReference type="Proteomes" id="UP001197875">
    <property type="component" value="Unassembled WGS sequence"/>
</dbReference>
<dbReference type="InterPro" id="IPR011854">
    <property type="entry name" value="HypE"/>
</dbReference>
<dbReference type="PANTHER" id="PTHR30303:SF4">
    <property type="entry name" value="HYDROGENASE EXPRESSION_FORMATION PROTEIN HYPE"/>
    <property type="match status" value="1"/>
</dbReference>
<name>A0AAE3DSY3_9FIRM</name>